<dbReference type="InterPro" id="IPR020616">
    <property type="entry name" value="Thiolase_N"/>
</dbReference>
<accession>A0A133VK50</accession>
<evidence type="ECO:0000256" key="1">
    <source>
        <dbReference type="ARBA" id="ARBA00023229"/>
    </source>
</evidence>
<protein>
    <recommendedName>
        <fullName evidence="6">Acetyl-CoA acetyltransferase</fullName>
    </recommendedName>
</protein>
<proteinExistence type="predicted"/>
<reference evidence="4 5" key="1">
    <citation type="journal article" date="2016" name="Sci. Rep.">
        <title>Metabolic traits of an uncultured archaeal lineage -MSBL1- from brine pools of the Red Sea.</title>
        <authorList>
            <person name="Mwirichia R."/>
            <person name="Alam I."/>
            <person name="Rashid M."/>
            <person name="Vinu M."/>
            <person name="Ba-Alawi W."/>
            <person name="Anthony Kamau A."/>
            <person name="Kamanda Ngugi D."/>
            <person name="Goker M."/>
            <person name="Klenk H.P."/>
            <person name="Bajic V."/>
            <person name="Stingl U."/>
        </authorList>
    </citation>
    <scope>NUCLEOTIDE SEQUENCE [LARGE SCALE GENOMIC DNA]</scope>
    <source>
        <strain evidence="4">SCGC-AAA382A20</strain>
    </source>
</reference>
<dbReference type="EMBL" id="LHYE01000028">
    <property type="protein sequence ID" value="KXB06826.1"/>
    <property type="molecule type" value="Genomic_DNA"/>
</dbReference>
<evidence type="ECO:0000313" key="5">
    <source>
        <dbReference type="Proteomes" id="UP000070263"/>
    </source>
</evidence>
<dbReference type="CDD" id="cd00829">
    <property type="entry name" value="SCP-x_thiolase"/>
    <property type="match status" value="1"/>
</dbReference>
<dbReference type="Pfam" id="PF22691">
    <property type="entry name" value="Thiolase_C_1"/>
    <property type="match status" value="1"/>
</dbReference>
<dbReference type="GO" id="GO:0008299">
    <property type="term" value="P:isoprenoid biosynthetic process"/>
    <property type="evidence" value="ECO:0007669"/>
    <property type="project" value="UniProtKB-KW"/>
</dbReference>
<comment type="caution">
    <text evidence="4">The sequence shown here is derived from an EMBL/GenBank/DDBJ whole genome shotgun (WGS) entry which is preliminary data.</text>
</comment>
<dbReference type="PATRIC" id="fig|1698280.3.peg.472"/>
<dbReference type="AlphaFoldDB" id="A0A133VK50"/>
<dbReference type="GO" id="GO:0016747">
    <property type="term" value="F:acyltransferase activity, transferring groups other than amino-acyl groups"/>
    <property type="evidence" value="ECO:0007669"/>
    <property type="project" value="InterPro"/>
</dbReference>
<evidence type="ECO:0000259" key="3">
    <source>
        <dbReference type="Pfam" id="PF22691"/>
    </source>
</evidence>
<dbReference type="InterPro" id="IPR002155">
    <property type="entry name" value="Thiolase"/>
</dbReference>
<dbReference type="PANTHER" id="PTHR42870">
    <property type="entry name" value="ACETYL-COA C-ACETYLTRANSFERASE"/>
    <property type="match status" value="1"/>
</dbReference>
<gene>
    <name evidence="4" type="ORF">AKJ51_02740</name>
</gene>
<dbReference type="Gene3D" id="3.40.47.10">
    <property type="match status" value="1"/>
</dbReference>
<dbReference type="PANTHER" id="PTHR42870:SF1">
    <property type="entry name" value="NON-SPECIFIC LIPID-TRANSFER PROTEIN-LIKE 2"/>
    <property type="match status" value="1"/>
</dbReference>
<dbReference type="PIRSF" id="PIRSF000429">
    <property type="entry name" value="Ac-CoA_Ac_transf"/>
    <property type="match status" value="1"/>
</dbReference>
<dbReference type="InterPro" id="IPR016039">
    <property type="entry name" value="Thiolase-like"/>
</dbReference>
<organism evidence="4 5">
    <name type="scientific">candidate division MSBL1 archaeon SCGC-AAA382A20</name>
    <dbReference type="NCBI Taxonomy" id="1698280"/>
    <lineage>
        <taxon>Archaea</taxon>
        <taxon>Methanobacteriati</taxon>
        <taxon>Methanobacteriota</taxon>
        <taxon>candidate division MSBL1</taxon>
    </lineage>
</organism>
<evidence type="ECO:0000313" key="4">
    <source>
        <dbReference type="EMBL" id="KXB06826.1"/>
    </source>
</evidence>
<dbReference type="InterPro" id="IPR055140">
    <property type="entry name" value="Thiolase_C_2"/>
</dbReference>
<dbReference type="Pfam" id="PF00108">
    <property type="entry name" value="Thiolase_N"/>
    <property type="match status" value="1"/>
</dbReference>
<sequence>MSQVAIIGTGHTQFGELWHQSWVDLVEKAGLEALEDAGIRKKRIQKFFMGNMSLGMFEGQEHSASKVFSEIFNGQSNSSLLGRRIEGACASGGLALEASFNDILAGIQRGEDRILMAGGFEKMTDKTTEETTRILAGASDIDKEVGFTFPALYGMMKDRYLHETDAREEDFDLIAVKNHKNAAHNPKAQYSFEVSLDKVKNSFGVAEPTKLLNASGIADGAAAVILTTREMAEDLGADYILLEEVVGRNDTVGLFERRDPLTLESTKKAAEGVYESTEVKPEDIDIAEVHDCFSIAEALALEDLGFYPKKEGWKWIRKSLSDCEDKDAPVPYQLPGGEKVWVNSSGGLKAKGHPVGATGIAQAVEITDQLRGRIEGREVSGAEVGLSHNVGGSGGTAVVSLYKKP</sequence>
<keyword evidence="1" id="KW-0414">Isoprene biosynthesis</keyword>
<evidence type="ECO:0008006" key="6">
    <source>
        <dbReference type="Google" id="ProtNLM"/>
    </source>
</evidence>
<feature type="domain" description="Thiolase C-terminal" evidence="3">
    <location>
        <begin position="255"/>
        <end position="403"/>
    </location>
</feature>
<dbReference type="Proteomes" id="UP000070263">
    <property type="component" value="Unassembled WGS sequence"/>
</dbReference>
<name>A0A133VK50_9EURY</name>
<dbReference type="SUPFAM" id="SSF53901">
    <property type="entry name" value="Thiolase-like"/>
    <property type="match status" value="2"/>
</dbReference>
<keyword evidence="5" id="KW-1185">Reference proteome</keyword>
<evidence type="ECO:0000259" key="2">
    <source>
        <dbReference type="Pfam" id="PF00108"/>
    </source>
</evidence>
<feature type="domain" description="Thiolase N-terminal" evidence="2">
    <location>
        <begin position="4"/>
        <end position="229"/>
    </location>
</feature>